<keyword evidence="1" id="KW-0472">Membrane</keyword>
<evidence type="ECO:0000313" key="2">
    <source>
        <dbReference type="EMBL" id="CBX28315.1"/>
    </source>
</evidence>
<keyword evidence="1" id="KW-0812">Transmembrane</keyword>
<evidence type="ECO:0000256" key="1">
    <source>
        <dbReference type="SAM" id="Phobius"/>
    </source>
</evidence>
<name>E1YCM1_9BACT</name>
<protein>
    <recommendedName>
        <fullName evidence="3">Single cache domain-containing protein</fullName>
    </recommendedName>
</protein>
<evidence type="ECO:0008006" key="3">
    <source>
        <dbReference type="Google" id="ProtNLM"/>
    </source>
</evidence>
<gene>
    <name evidence="2" type="ORF">N47_G36390</name>
</gene>
<dbReference type="AlphaFoldDB" id="E1YCM1"/>
<sequence>MQSQKYFRNATGFRVKIIVIVVAILSLSYSLGSFLSVLSFEKVYLKALTSKYEILSKDLKRKIETALKFGKRLDGFVGMENLVKPLYEQSRDISEIFLTDEKGNKLFYSAKAKFIIASGSTVSSEDNITIINRSIDTNEGLPVGKLFDWNAKDTIIREYNGKYYIMIPVIPPYGGNKGILGLTFSKSVIDEKEAVLIKAFRNKLILSILLTFLLVGLMIEFIFIRPESKLIAKTTEEIFDNPNLFKTASGEVSAEVEEIHRQISERLVHMQQSDKDIAANLYKLENLMSGNESAINEIRIMREIIDGK</sequence>
<dbReference type="EMBL" id="FR695868">
    <property type="protein sequence ID" value="CBX28315.1"/>
    <property type="molecule type" value="Genomic_DNA"/>
</dbReference>
<feature type="transmembrane region" description="Helical" evidence="1">
    <location>
        <begin position="17"/>
        <end position="40"/>
    </location>
</feature>
<reference evidence="2" key="1">
    <citation type="journal article" date="2011" name="Environ. Microbiol.">
        <title>Genomic insights into the metabolic potential of the polycyclic aromatic hydrocarbon degrading sulfate-reducing Deltaproteobacterium N47.</title>
        <authorList>
            <person name="Bergmann F."/>
            <person name="Selesi D."/>
            <person name="Weinmaier T."/>
            <person name="Tischler P."/>
            <person name="Rattei T."/>
            <person name="Meckenstock R.U."/>
        </authorList>
    </citation>
    <scope>NUCLEOTIDE SEQUENCE</scope>
</reference>
<feature type="transmembrane region" description="Helical" evidence="1">
    <location>
        <begin position="204"/>
        <end position="224"/>
    </location>
</feature>
<organism evidence="2">
    <name type="scientific">uncultured Desulfobacterium sp</name>
    <dbReference type="NCBI Taxonomy" id="201089"/>
    <lineage>
        <taxon>Bacteria</taxon>
        <taxon>Pseudomonadati</taxon>
        <taxon>Thermodesulfobacteriota</taxon>
        <taxon>Desulfobacteria</taxon>
        <taxon>Desulfobacterales</taxon>
        <taxon>Desulfobacteriaceae</taxon>
        <taxon>Desulfobacterium</taxon>
        <taxon>environmental samples</taxon>
    </lineage>
</organism>
<proteinExistence type="predicted"/>
<keyword evidence="1" id="KW-1133">Transmembrane helix</keyword>
<accession>E1YCM1</accession>